<dbReference type="EMBL" id="KB292092">
    <property type="protein sequence ID" value="ELU18153.1"/>
    <property type="molecule type" value="Genomic_DNA"/>
</dbReference>
<evidence type="ECO:0000313" key="2">
    <source>
        <dbReference type="EMBL" id="ELU18153.1"/>
    </source>
</evidence>
<evidence type="ECO:0000313" key="3">
    <source>
        <dbReference type="EnsemblMetazoa" id="CapteP218677"/>
    </source>
</evidence>
<keyword evidence="4" id="KW-1185">Reference proteome</keyword>
<proteinExistence type="predicted"/>
<sequence>MASCFHFSMNFPVLSAIVGLLIVCIGIPGAEADTCLQLAEEYGIEMSRIARVRWRCPLPASDTDQDICDCPEDRRGFVRVAGLAKCRYYRNQFYPRLSWTAAYDQCLGILGKACEGGSVEAICYEWRESREYEQFKRL</sequence>
<dbReference type="Proteomes" id="UP000014760">
    <property type="component" value="Unassembled WGS sequence"/>
</dbReference>
<dbReference type="HOGENOM" id="CLU_1857165_0_0_1"/>
<accession>R7VH50</accession>
<name>R7VH50_CAPTE</name>
<feature type="chain" id="PRO_5008789050" evidence="1">
    <location>
        <begin position="33"/>
        <end position="138"/>
    </location>
</feature>
<evidence type="ECO:0000313" key="4">
    <source>
        <dbReference type="Proteomes" id="UP000014760"/>
    </source>
</evidence>
<reference evidence="2 4" key="2">
    <citation type="journal article" date="2013" name="Nature">
        <title>Insights into bilaterian evolution from three spiralian genomes.</title>
        <authorList>
            <person name="Simakov O."/>
            <person name="Marletaz F."/>
            <person name="Cho S.J."/>
            <person name="Edsinger-Gonzales E."/>
            <person name="Havlak P."/>
            <person name="Hellsten U."/>
            <person name="Kuo D.H."/>
            <person name="Larsson T."/>
            <person name="Lv J."/>
            <person name="Arendt D."/>
            <person name="Savage R."/>
            <person name="Osoegawa K."/>
            <person name="de Jong P."/>
            <person name="Grimwood J."/>
            <person name="Chapman J.A."/>
            <person name="Shapiro H."/>
            <person name="Aerts A."/>
            <person name="Otillar R.P."/>
            <person name="Terry A.Y."/>
            <person name="Boore J.L."/>
            <person name="Grigoriev I.V."/>
            <person name="Lindberg D.R."/>
            <person name="Seaver E.C."/>
            <person name="Weisblat D.A."/>
            <person name="Putnam N.H."/>
            <person name="Rokhsar D.S."/>
        </authorList>
    </citation>
    <scope>NUCLEOTIDE SEQUENCE</scope>
    <source>
        <strain evidence="2 4">I ESC-2004</strain>
    </source>
</reference>
<evidence type="ECO:0000256" key="1">
    <source>
        <dbReference type="SAM" id="SignalP"/>
    </source>
</evidence>
<keyword evidence="1" id="KW-0732">Signal</keyword>
<protein>
    <submittedName>
        <fullName evidence="2 3">Uncharacterized protein</fullName>
    </submittedName>
</protein>
<feature type="signal peptide" evidence="1">
    <location>
        <begin position="1"/>
        <end position="32"/>
    </location>
</feature>
<reference evidence="3" key="3">
    <citation type="submission" date="2015-06" db="UniProtKB">
        <authorList>
            <consortium name="EnsemblMetazoa"/>
        </authorList>
    </citation>
    <scope>IDENTIFICATION</scope>
</reference>
<organism evidence="2">
    <name type="scientific">Capitella teleta</name>
    <name type="common">Polychaete worm</name>
    <dbReference type="NCBI Taxonomy" id="283909"/>
    <lineage>
        <taxon>Eukaryota</taxon>
        <taxon>Metazoa</taxon>
        <taxon>Spiralia</taxon>
        <taxon>Lophotrochozoa</taxon>
        <taxon>Annelida</taxon>
        <taxon>Polychaeta</taxon>
        <taxon>Sedentaria</taxon>
        <taxon>Scolecida</taxon>
        <taxon>Capitellidae</taxon>
        <taxon>Capitella</taxon>
    </lineage>
</organism>
<dbReference type="EMBL" id="AMQN01003862">
    <property type="status" value="NOT_ANNOTATED_CDS"/>
    <property type="molecule type" value="Genomic_DNA"/>
</dbReference>
<reference evidence="4" key="1">
    <citation type="submission" date="2012-12" db="EMBL/GenBank/DDBJ databases">
        <authorList>
            <person name="Hellsten U."/>
            <person name="Grimwood J."/>
            <person name="Chapman J.A."/>
            <person name="Shapiro H."/>
            <person name="Aerts A."/>
            <person name="Otillar R.P."/>
            <person name="Terry A.Y."/>
            <person name="Boore J.L."/>
            <person name="Simakov O."/>
            <person name="Marletaz F."/>
            <person name="Cho S.-J."/>
            <person name="Edsinger-Gonzales E."/>
            <person name="Havlak P."/>
            <person name="Kuo D.-H."/>
            <person name="Larsson T."/>
            <person name="Lv J."/>
            <person name="Arendt D."/>
            <person name="Savage R."/>
            <person name="Osoegawa K."/>
            <person name="de Jong P."/>
            <person name="Lindberg D.R."/>
            <person name="Seaver E.C."/>
            <person name="Weisblat D.A."/>
            <person name="Putnam N.H."/>
            <person name="Grigoriev I.V."/>
            <person name="Rokhsar D.S."/>
        </authorList>
    </citation>
    <scope>NUCLEOTIDE SEQUENCE</scope>
    <source>
        <strain evidence="4">I ESC-2004</strain>
    </source>
</reference>
<dbReference type="AlphaFoldDB" id="R7VH50"/>
<gene>
    <name evidence="2" type="ORF">CAPTEDRAFT_218677</name>
</gene>
<dbReference type="EnsemblMetazoa" id="CapteT218677">
    <property type="protein sequence ID" value="CapteP218677"/>
    <property type="gene ID" value="CapteG218677"/>
</dbReference>